<evidence type="ECO:0000256" key="11">
    <source>
        <dbReference type="ARBA" id="ARBA00032707"/>
    </source>
</evidence>
<evidence type="ECO:0000313" key="15">
    <source>
        <dbReference type="EMBL" id="PZT49029.1"/>
    </source>
</evidence>
<keyword evidence="5 14" id="KW-1003">Cell membrane</keyword>
<dbReference type="PANTHER" id="PTHR30622:SF3">
    <property type="entry name" value="UNDECAPRENYL-DIPHOSPHATASE"/>
    <property type="match status" value="1"/>
</dbReference>
<keyword evidence="14" id="KW-0961">Cell wall biogenesis/degradation</keyword>
<dbReference type="NCBIfam" id="NF001390">
    <property type="entry name" value="PRK00281.1-4"/>
    <property type="match status" value="1"/>
</dbReference>
<dbReference type="PANTHER" id="PTHR30622">
    <property type="entry name" value="UNDECAPRENYL-DIPHOSPHATASE"/>
    <property type="match status" value="1"/>
</dbReference>
<dbReference type="OrthoDB" id="9808289at2"/>
<dbReference type="EC" id="3.6.1.27" evidence="3 14"/>
<keyword evidence="9 14" id="KW-0472">Membrane</keyword>
<dbReference type="GO" id="GO:0008360">
    <property type="term" value="P:regulation of cell shape"/>
    <property type="evidence" value="ECO:0007669"/>
    <property type="project" value="UniProtKB-KW"/>
</dbReference>
<evidence type="ECO:0000256" key="8">
    <source>
        <dbReference type="ARBA" id="ARBA00022989"/>
    </source>
</evidence>
<protein>
    <recommendedName>
        <fullName evidence="4 14">Undecaprenyl-diphosphatase</fullName>
        <ecNumber evidence="3 14">3.6.1.27</ecNumber>
    </recommendedName>
    <alternativeName>
        <fullName evidence="12 14">Bacitracin resistance protein</fullName>
    </alternativeName>
    <alternativeName>
        <fullName evidence="11 14">Undecaprenyl pyrophosphate phosphatase</fullName>
    </alternativeName>
</protein>
<sequence>MDFISAIILGIVEGLTEFLPISSTGHLILTSSLLGIKQDDFLKSFEVIIQLGSILAVLFVFWRKLFQNSLSLWIKLGVGFLPAGVLGFLFHSLITRIFEEVITIAIMLVLGGIVFILVEKFYKEKEHHIREVEEISYKQALMVGFFQALAMIPGTSRSGATIIGGLLLGCSRKVAVEFSFLLAVPTMIAASGYTAYKNYAVFNMDNLLILGVGFIVAFFSALLAIKFFLGFISRFNFVPFGIYRIILGGIIFLFYFGIF</sequence>
<evidence type="ECO:0000256" key="1">
    <source>
        <dbReference type="ARBA" id="ARBA00004651"/>
    </source>
</evidence>
<evidence type="ECO:0000256" key="4">
    <source>
        <dbReference type="ARBA" id="ARBA00021581"/>
    </source>
</evidence>
<keyword evidence="16" id="KW-1185">Reference proteome</keyword>
<evidence type="ECO:0000256" key="12">
    <source>
        <dbReference type="ARBA" id="ARBA00032932"/>
    </source>
</evidence>
<keyword evidence="8 14" id="KW-1133">Transmembrane helix</keyword>
<evidence type="ECO:0000256" key="5">
    <source>
        <dbReference type="ARBA" id="ARBA00022475"/>
    </source>
</evidence>
<evidence type="ECO:0000313" key="16">
    <source>
        <dbReference type="Proteomes" id="UP000249746"/>
    </source>
</evidence>
<feature type="transmembrane region" description="Helical" evidence="14">
    <location>
        <begin position="41"/>
        <end position="62"/>
    </location>
</feature>
<evidence type="ECO:0000256" key="2">
    <source>
        <dbReference type="ARBA" id="ARBA00010621"/>
    </source>
</evidence>
<evidence type="ECO:0000256" key="10">
    <source>
        <dbReference type="ARBA" id="ARBA00023251"/>
    </source>
</evidence>
<dbReference type="Proteomes" id="UP000249746">
    <property type="component" value="Unassembled WGS sequence"/>
</dbReference>
<dbReference type="RefSeq" id="WP_111228779.1">
    <property type="nucleotide sequence ID" value="NZ_NBIU01000001.1"/>
</dbReference>
<dbReference type="GO" id="GO:0071555">
    <property type="term" value="P:cell wall organization"/>
    <property type="evidence" value="ECO:0007669"/>
    <property type="project" value="UniProtKB-KW"/>
</dbReference>
<evidence type="ECO:0000256" key="3">
    <source>
        <dbReference type="ARBA" id="ARBA00012374"/>
    </source>
</evidence>
<keyword evidence="14" id="KW-0133">Cell shape</keyword>
<evidence type="ECO:0000256" key="7">
    <source>
        <dbReference type="ARBA" id="ARBA00022801"/>
    </source>
</evidence>
<proteinExistence type="inferred from homology"/>
<dbReference type="GO" id="GO:0050380">
    <property type="term" value="F:undecaprenyl-diphosphatase activity"/>
    <property type="evidence" value="ECO:0007669"/>
    <property type="project" value="UniProtKB-UniRule"/>
</dbReference>
<feature type="transmembrane region" description="Helical" evidence="14">
    <location>
        <begin position="175"/>
        <end position="196"/>
    </location>
</feature>
<feature type="transmembrane region" description="Helical" evidence="14">
    <location>
        <begin position="101"/>
        <end position="122"/>
    </location>
</feature>
<dbReference type="GO" id="GO:0046677">
    <property type="term" value="P:response to antibiotic"/>
    <property type="evidence" value="ECO:0007669"/>
    <property type="project" value="UniProtKB-UniRule"/>
</dbReference>
<dbReference type="GO" id="GO:0005886">
    <property type="term" value="C:plasma membrane"/>
    <property type="evidence" value="ECO:0007669"/>
    <property type="project" value="UniProtKB-SubCell"/>
</dbReference>
<dbReference type="GO" id="GO:0009252">
    <property type="term" value="P:peptidoglycan biosynthetic process"/>
    <property type="evidence" value="ECO:0007669"/>
    <property type="project" value="UniProtKB-KW"/>
</dbReference>
<organism evidence="15 16">
    <name type="scientific">Helicobacter valdiviensis</name>
    <dbReference type="NCBI Taxonomy" id="1458358"/>
    <lineage>
        <taxon>Bacteria</taxon>
        <taxon>Pseudomonadati</taxon>
        <taxon>Campylobacterota</taxon>
        <taxon>Epsilonproteobacteria</taxon>
        <taxon>Campylobacterales</taxon>
        <taxon>Helicobacteraceae</taxon>
        <taxon>Helicobacter</taxon>
    </lineage>
</organism>
<evidence type="ECO:0000256" key="6">
    <source>
        <dbReference type="ARBA" id="ARBA00022692"/>
    </source>
</evidence>
<comment type="similarity">
    <text evidence="2 14">Belongs to the UppP family.</text>
</comment>
<feature type="transmembrane region" description="Helical" evidence="14">
    <location>
        <begin position="208"/>
        <end position="229"/>
    </location>
</feature>
<accession>A0A2W6MY59</accession>
<dbReference type="NCBIfam" id="TIGR00753">
    <property type="entry name" value="undec_PP_bacA"/>
    <property type="match status" value="1"/>
</dbReference>
<dbReference type="HAMAP" id="MF_01006">
    <property type="entry name" value="Undec_diphosphatase"/>
    <property type="match status" value="1"/>
</dbReference>
<feature type="transmembrane region" description="Helical" evidence="14">
    <location>
        <begin position="241"/>
        <end position="258"/>
    </location>
</feature>
<comment type="miscellaneous">
    <text evidence="14">Bacitracin is thought to be involved in the inhibition of peptidoglycan synthesis by sequestering undecaprenyl diphosphate, thereby reducing the pool of lipid carrier available.</text>
</comment>
<dbReference type="Pfam" id="PF02673">
    <property type="entry name" value="BacA"/>
    <property type="match status" value="1"/>
</dbReference>
<feature type="transmembrane region" description="Helical" evidence="14">
    <location>
        <begin position="6"/>
        <end position="29"/>
    </location>
</feature>
<dbReference type="AlphaFoldDB" id="A0A2W6MY59"/>
<gene>
    <name evidence="14" type="primary">uppP</name>
    <name evidence="15" type="ORF">B6S12_00070</name>
</gene>
<comment type="subcellular location">
    <subcellularLocation>
        <location evidence="1 14">Cell membrane</location>
        <topology evidence="1 14">Multi-pass membrane protein</topology>
    </subcellularLocation>
</comment>
<dbReference type="EMBL" id="NBIU01000001">
    <property type="protein sequence ID" value="PZT49029.1"/>
    <property type="molecule type" value="Genomic_DNA"/>
</dbReference>
<keyword evidence="6 14" id="KW-0812">Transmembrane</keyword>
<keyword evidence="10 14" id="KW-0046">Antibiotic resistance</keyword>
<evidence type="ECO:0000256" key="14">
    <source>
        <dbReference type="HAMAP-Rule" id="MF_01006"/>
    </source>
</evidence>
<keyword evidence="14" id="KW-0573">Peptidoglycan synthesis</keyword>
<keyword evidence="7 14" id="KW-0378">Hydrolase</keyword>
<feature type="transmembrane region" description="Helical" evidence="14">
    <location>
        <begin position="74"/>
        <end position="94"/>
    </location>
</feature>
<dbReference type="NCBIfam" id="NF001389">
    <property type="entry name" value="PRK00281.1-2"/>
    <property type="match status" value="1"/>
</dbReference>
<comment type="catalytic activity">
    <reaction evidence="13 14">
        <text>di-trans,octa-cis-undecaprenyl diphosphate + H2O = di-trans,octa-cis-undecaprenyl phosphate + phosphate + H(+)</text>
        <dbReference type="Rhea" id="RHEA:28094"/>
        <dbReference type="ChEBI" id="CHEBI:15377"/>
        <dbReference type="ChEBI" id="CHEBI:15378"/>
        <dbReference type="ChEBI" id="CHEBI:43474"/>
        <dbReference type="ChEBI" id="CHEBI:58405"/>
        <dbReference type="ChEBI" id="CHEBI:60392"/>
        <dbReference type="EC" id="3.6.1.27"/>
    </reaction>
</comment>
<evidence type="ECO:0000256" key="13">
    <source>
        <dbReference type="ARBA" id="ARBA00047594"/>
    </source>
</evidence>
<name>A0A2W6MY59_9HELI</name>
<dbReference type="InterPro" id="IPR003824">
    <property type="entry name" value="UppP"/>
</dbReference>
<reference evidence="15 16" key="1">
    <citation type="submission" date="2017-03" db="EMBL/GenBank/DDBJ databases">
        <title>Genomic and clinical evidence uncovers the enterohepatic species Helicobacter valdiviensis as a potential human intestinal pathogen.</title>
        <authorList>
            <person name="Fresia P."/>
            <person name="Jara R."/>
            <person name="Sierra R."/>
            <person name="Ferres I."/>
            <person name="Greif G."/>
            <person name="Iraola G."/>
            <person name="Collado L."/>
        </authorList>
    </citation>
    <scope>NUCLEOTIDE SEQUENCE [LARGE SCALE GENOMIC DNA]</scope>
    <source>
        <strain evidence="15 16">WBE14</strain>
    </source>
</reference>
<comment type="function">
    <text evidence="14">Catalyzes the dephosphorylation of undecaprenyl diphosphate (UPP). Confers resistance to bacitracin.</text>
</comment>
<comment type="caution">
    <text evidence="15">The sequence shown here is derived from an EMBL/GenBank/DDBJ whole genome shotgun (WGS) entry which is preliminary data.</text>
</comment>
<evidence type="ECO:0000256" key="9">
    <source>
        <dbReference type="ARBA" id="ARBA00023136"/>
    </source>
</evidence>